<dbReference type="OrthoDB" id="9792771at2"/>
<feature type="transmembrane region" description="Helical" evidence="8">
    <location>
        <begin position="327"/>
        <end position="346"/>
    </location>
</feature>
<evidence type="ECO:0000256" key="2">
    <source>
        <dbReference type="ARBA" id="ARBA00022676"/>
    </source>
</evidence>
<dbReference type="GO" id="GO:0016020">
    <property type="term" value="C:membrane"/>
    <property type="evidence" value="ECO:0007669"/>
    <property type="project" value="InterPro"/>
</dbReference>
<feature type="transmembrane region" description="Helical" evidence="8">
    <location>
        <begin position="229"/>
        <end position="248"/>
    </location>
</feature>
<evidence type="ECO:0000313" key="11">
    <source>
        <dbReference type="Proteomes" id="UP000321577"/>
    </source>
</evidence>
<dbReference type="GO" id="GO:0012505">
    <property type="term" value="C:endomembrane system"/>
    <property type="evidence" value="ECO:0007669"/>
    <property type="project" value="UniProtKB-SubCell"/>
</dbReference>
<dbReference type="EMBL" id="BKAG01000060">
    <property type="protein sequence ID" value="GEP45842.1"/>
    <property type="molecule type" value="Genomic_DNA"/>
</dbReference>
<feature type="transmembrane region" description="Helical" evidence="8">
    <location>
        <begin position="366"/>
        <end position="395"/>
    </location>
</feature>
<keyword evidence="11" id="KW-1185">Reference proteome</keyword>
<evidence type="ECO:0000256" key="7">
    <source>
        <dbReference type="SAM" id="MobiDB-lite"/>
    </source>
</evidence>
<keyword evidence="6 8" id="KW-0472">Membrane</keyword>
<reference evidence="10 11" key="1">
    <citation type="submission" date="2019-07" db="EMBL/GenBank/DDBJ databases">
        <title>Whole genome shotgun sequence of Brevifollis gellanilyticus NBRC 108608.</title>
        <authorList>
            <person name="Hosoyama A."/>
            <person name="Uohara A."/>
            <person name="Ohji S."/>
            <person name="Ichikawa N."/>
        </authorList>
    </citation>
    <scope>NUCLEOTIDE SEQUENCE [LARGE SCALE GENOMIC DNA]</scope>
    <source>
        <strain evidence="10 11">NBRC 108608</strain>
    </source>
</reference>
<gene>
    <name evidence="10" type="ORF">BGE01nite_51330</name>
</gene>
<name>A0A512MGH3_9BACT</name>
<feature type="compositionally biased region" description="Polar residues" evidence="7">
    <location>
        <begin position="563"/>
        <end position="572"/>
    </location>
</feature>
<sequence>MAARSKEVTISILSFLILALLGLGLGFFYRLSPSLDRRPMHTDEAILGMKLADYWETGHFTYDPKDYHGPALHQVAIAWGKIAAWGDPATWTESDLRFVAVLCGLGVMLSVFLFADVLGRLGSAMAMLMTAVSPMMVYYSRYFIMEMQLTLLIALTLGCFWRFSQGGTRLWLVLGGMALGFAHATKETFILNVAAALAGWIVARVIVGDFQPRKSNSLSLSSSSKKQRVGAPWAWVLVPAILVSVASYSGGFHDWHAVKDSALTYANYLVRSEGSGHEKPWHYYLTLLFWRKDGLVWSEAMICVLGLLGMIYSLVGEHKNTARQAFLVFLSVYTLVLFGIYSVLSYKTPWCILSVQHSLTLLAGVGAWWLWTMFTGSIGQLVYKVAIGVGIYFLCGQSKFAIEEYRADQRNPYVYSHTTTDLLRLVGEVKKIAAEKGESFSAQVINRDSGWPLPWYWRTLPKVGYQMDVTSSGTTAPVLIVDADLLPVLKTQLGEQAASYTESGPYGLRPGLYLSLLVQKEKVAEPQPVAPVIQPGADLSQGLAPMPIPAPSPIPGDMPAPGTISTAPTLTPNLPVLPGLPGTSAPIPAAPAMRLPDQSPPPQPAQP</sequence>
<dbReference type="RefSeq" id="WP_146855139.1">
    <property type="nucleotide sequence ID" value="NZ_BKAG01000060.1"/>
</dbReference>
<keyword evidence="5 8" id="KW-1133">Transmembrane helix</keyword>
<dbReference type="Pfam" id="PF02366">
    <property type="entry name" value="PMT"/>
    <property type="match status" value="1"/>
</dbReference>
<dbReference type="AlphaFoldDB" id="A0A512MGH3"/>
<feature type="transmembrane region" description="Helical" evidence="8">
    <location>
        <begin position="295"/>
        <end position="315"/>
    </location>
</feature>
<accession>A0A512MGH3</accession>
<dbReference type="NCBIfam" id="TIGR03663">
    <property type="entry name" value="flippase activity-associated protein Agl23"/>
    <property type="match status" value="1"/>
</dbReference>
<dbReference type="PANTHER" id="PTHR41710:SF2">
    <property type="entry name" value="GLYCOSYL TRANSFERASE FAMILY 39_83 DOMAIN-CONTAINING PROTEIN"/>
    <property type="match status" value="1"/>
</dbReference>
<evidence type="ECO:0000259" key="9">
    <source>
        <dbReference type="Pfam" id="PF02366"/>
    </source>
</evidence>
<feature type="compositionally biased region" description="Pro residues" evidence="7">
    <location>
        <begin position="598"/>
        <end position="607"/>
    </location>
</feature>
<comment type="subcellular location">
    <subcellularLocation>
        <location evidence="1">Endomembrane system</location>
        <topology evidence="1">Multi-pass membrane protein</topology>
    </subcellularLocation>
</comment>
<evidence type="ECO:0000256" key="1">
    <source>
        <dbReference type="ARBA" id="ARBA00004127"/>
    </source>
</evidence>
<keyword evidence="2" id="KW-0328">Glycosyltransferase</keyword>
<evidence type="ECO:0000256" key="8">
    <source>
        <dbReference type="SAM" id="Phobius"/>
    </source>
</evidence>
<evidence type="ECO:0000256" key="4">
    <source>
        <dbReference type="ARBA" id="ARBA00022692"/>
    </source>
</evidence>
<organism evidence="10 11">
    <name type="scientific">Brevifollis gellanilyticus</name>
    <dbReference type="NCBI Taxonomy" id="748831"/>
    <lineage>
        <taxon>Bacteria</taxon>
        <taxon>Pseudomonadati</taxon>
        <taxon>Verrucomicrobiota</taxon>
        <taxon>Verrucomicrobiia</taxon>
        <taxon>Verrucomicrobiales</taxon>
        <taxon>Verrucomicrobiaceae</taxon>
    </lineage>
</organism>
<feature type="transmembrane region" description="Helical" evidence="8">
    <location>
        <begin position="98"/>
        <end position="121"/>
    </location>
</feature>
<evidence type="ECO:0000313" key="10">
    <source>
        <dbReference type="EMBL" id="GEP45842.1"/>
    </source>
</evidence>
<dbReference type="Proteomes" id="UP000321577">
    <property type="component" value="Unassembled WGS sequence"/>
</dbReference>
<evidence type="ECO:0000256" key="6">
    <source>
        <dbReference type="ARBA" id="ARBA00023136"/>
    </source>
</evidence>
<keyword evidence="3" id="KW-0808">Transferase</keyword>
<evidence type="ECO:0000256" key="5">
    <source>
        <dbReference type="ARBA" id="ARBA00022989"/>
    </source>
</evidence>
<feature type="transmembrane region" description="Helical" evidence="8">
    <location>
        <begin position="189"/>
        <end position="208"/>
    </location>
</feature>
<dbReference type="PANTHER" id="PTHR41710">
    <property type="entry name" value="GLYCOSYL TRANSFERASE, FAMILY 39"/>
    <property type="match status" value="1"/>
</dbReference>
<dbReference type="InterPro" id="IPR003342">
    <property type="entry name" value="ArnT-like_N"/>
</dbReference>
<comment type="caution">
    <text evidence="10">The sequence shown here is derived from an EMBL/GenBank/DDBJ whole genome shotgun (WGS) entry which is preliminary data.</text>
</comment>
<protein>
    <submittedName>
        <fullName evidence="10">TIGR03663 family protein</fullName>
    </submittedName>
</protein>
<dbReference type="InterPro" id="IPR019962">
    <property type="entry name" value="CHP03663"/>
</dbReference>
<dbReference type="GO" id="GO:0006493">
    <property type="term" value="P:protein O-linked glycosylation"/>
    <property type="evidence" value="ECO:0007669"/>
    <property type="project" value="InterPro"/>
</dbReference>
<feature type="transmembrane region" description="Helical" evidence="8">
    <location>
        <begin position="142"/>
        <end position="163"/>
    </location>
</feature>
<evidence type="ECO:0000256" key="3">
    <source>
        <dbReference type="ARBA" id="ARBA00022679"/>
    </source>
</evidence>
<keyword evidence="4 8" id="KW-0812">Transmembrane</keyword>
<dbReference type="GO" id="GO:0000030">
    <property type="term" value="F:mannosyltransferase activity"/>
    <property type="evidence" value="ECO:0007669"/>
    <property type="project" value="InterPro"/>
</dbReference>
<proteinExistence type="predicted"/>
<feature type="transmembrane region" description="Helical" evidence="8">
    <location>
        <begin position="12"/>
        <end position="31"/>
    </location>
</feature>
<feature type="domain" description="ArnT-like N-terminal" evidence="9">
    <location>
        <begin position="79"/>
        <end position="207"/>
    </location>
</feature>
<feature type="region of interest" description="Disordered" evidence="7">
    <location>
        <begin position="554"/>
        <end position="607"/>
    </location>
</feature>